<evidence type="ECO:0000313" key="1">
    <source>
        <dbReference type="EMBL" id="JAH36283.1"/>
    </source>
</evidence>
<name>A0A0E9S6Z4_ANGAN</name>
<proteinExistence type="predicted"/>
<reference evidence="1" key="2">
    <citation type="journal article" date="2015" name="Fish Shellfish Immunol.">
        <title>Early steps in the European eel (Anguilla anguilla)-Vibrio vulnificus interaction in the gills: Role of the RtxA13 toxin.</title>
        <authorList>
            <person name="Callol A."/>
            <person name="Pajuelo D."/>
            <person name="Ebbesson L."/>
            <person name="Teles M."/>
            <person name="MacKenzie S."/>
            <person name="Amaro C."/>
        </authorList>
    </citation>
    <scope>NUCLEOTIDE SEQUENCE</scope>
</reference>
<organism evidence="1">
    <name type="scientific">Anguilla anguilla</name>
    <name type="common">European freshwater eel</name>
    <name type="synonym">Muraena anguilla</name>
    <dbReference type="NCBI Taxonomy" id="7936"/>
    <lineage>
        <taxon>Eukaryota</taxon>
        <taxon>Metazoa</taxon>
        <taxon>Chordata</taxon>
        <taxon>Craniata</taxon>
        <taxon>Vertebrata</taxon>
        <taxon>Euteleostomi</taxon>
        <taxon>Actinopterygii</taxon>
        <taxon>Neopterygii</taxon>
        <taxon>Teleostei</taxon>
        <taxon>Anguilliformes</taxon>
        <taxon>Anguillidae</taxon>
        <taxon>Anguilla</taxon>
    </lineage>
</organism>
<accession>A0A0E9S6Z4</accession>
<reference evidence="1" key="1">
    <citation type="submission" date="2014-11" db="EMBL/GenBank/DDBJ databases">
        <authorList>
            <person name="Amaro Gonzalez C."/>
        </authorList>
    </citation>
    <scope>NUCLEOTIDE SEQUENCE</scope>
</reference>
<dbReference type="EMBL" id="GBXM01072294">
    <property type="protein sequence ID" value="JAH36283.1"/>
    <property type="molecule type" value="Transcribed_RNA"/>
</dbReference>
<protein>
    <submittedName>
        <fullName evidence="1">Uncharacterized protein</fullName>
    </submittedName>
</protein>
<sequence length="23" mass="2546">MVQSAAELLAIVIKIRMITCKIT</sequence>
<dbReference type="AlphaFoldDB" id="A0A0E9S6Z4"/>